<dbReference type="AlphaFoldDB" id="A0A183GP38"/>
<proteinExistence type="predicted"/>
<accession>A0A3P8EMM3</accession>
<gene>
    <name evidence="2" type="ORF">HPBE_LOCUS24457</name>
</gene>
<evidence type="ECO:0000256" key="1">
    <source>
        <dbReference type="SAM" id="MobiDB-lite"/>
    </source>
</evidence>
<dbReference type="EMBL" id="UZAH01036379">
    <property type="protein sequence ID" value="VDP45155.1"/>
    <property type="molecule type" value="Genomic_DNA"/>
</dbReference>
<dbReference type="Gene3D" id="3.30.70.270">
    <property type="match status" value="1"/>
</dbReference>
<accession>A0A183GP38</accession>
<dbReference type="WBParaSite" id="HPBE_0002445801-mRNA-1">
    <property type="protein sequence ID" value="HPBE_0002445801-mRNA-1"/>
    <property type="gene ID" value="HPBE_0002445801"/>
</dbReference>
<feature type="compositionally biased region" description="Basic residues" evidence="1">
    <location>
        <begin position="138"/>
        <end position="154"/>
    </location>
</feature>
<evidence type="ECO:0000313" key="2">
    <source>
        <dbReference type="EMBL" id="VDP45155.1"/>
    </source>
</evidence>
<feature type="region of interest" description="Disordered" evidence="1">
    <location>
        <begin position="123"/>
        <end position="154"/>
    </location>
</feature>
<dbReference type="SUPFAM" id="SSF56672">
    <property type="entry name" value="DNA/RNA polymerases"/>
    <property type="match status" value="1"/>
</dbReference>
<name>A0A183GP38_HELPZ</name>
<keyword evidence="3" id="KW-1185">Reference proteome</keyword>
<dbReference type="InterPro" id="IPR043128">
    <property type="entry name" value="Rev_trsase/Diguanyl_cyclase"/>
</dbReference>
<dbReference type="InterPro" id="IPR043502">
    <property type="entry name" value="DNA/RNA_pol_sf"/>
</dbReference>
<protein>
    <submittedName>
        <fullName evidence="4">RT_RNaseH_2 domain-containing protein</fullName>
    </submittedName>
</protein>
<reference evidence="4" key="2">
    <citation type="submission" date="2019-09" db="UniProtKB">
        <authorList>
            <consortium name="WormBaseParasite"/>
        </authorList>
    </citation>
    <scope>IDENTIFICATION</scope>
</reference>
<dbReference type="Proteomes" id="UP000050761">
    <property type="component" value="Unassembled WGS sequence"/>
</dbReference>
<reference evidence="2 3" key="1">
    <citation type="submission" date="2018-11" db="EMBL/GenBank/DDBJ databases">
        <authorList>
            <consortium name="Pathogen Informatics"/>
        </authorList>
    </citation>
    <scope>NUCLEOTIDE SEQUENCE [LARGE SCALE GENOMIC DNA]</scope>
</reference>
<organism evidence="3 4">
    <name type="scientific">Heligmosomoides polygyrus</name>
    <name type="common">Parasitic roundworm</name>
    <dbReference type="NCBI Taxonomy" id="6339"/>
    <lineage>
        <taxon>Eukaryota</taxon>
        <taxon>Metazoa</taxon>
        <taxon>Ecdysozoa</taxon>
        <taxon>Nematoda</taxon>
        <taxon>Chromadorea</taxon>
        <taxon>Rhabditida</taxon>
        <taxon>Rhabditina</taxon>
        <taxon>Rhabditomorpha</taxon>
        <taxon>Strongyloidea</taxon>
        <taxon>Heligmosomidae</taxon>
        <taxon>Heligmosomoides</taxon>
    </lineage>
</organism>
<evidence type="ECO:0000313" key="3">
    <source>
        <dbReference type="Proteomes" id="UP000050761"/>
    </source>
</evidence>
<dbReference type="OrthoDB" id="5871526at2759"/>
<evidence type="ECO:0000313" key="4">
    <source>
        <dbReference type="WBParaSite" id="HPBE_0002445801-mRNA-1"/>
    </source>
</evidence>
<sequence>MANFFRLFVTNFSLIAAPLYELMRDKVKFSWSPRQAEAFAKLKRLFDITSLPSERAEGDNRLVAIGYFSKTLSECQQKWNTVPTIPVVDGAPISINRRSVILTEGQRQALAIGTTPFPIVGIQTAFGTDSGKTGAGRSAHHPHRHHERSRRPDN</sequence>